<evidence type="ECO:0008006" key="8">
    <source>
        <dbReference type="Google" id="ProtNLM"/>
    </source>
</evidence>
<accession>A0A1W9S3M1</accession>
<dbReference type="InterPro" id="IPR000653">
    <property type="entry name" value="DegT/StrS_aminotransferase"/>
</dbReference>
<dbReference type="GO" id="GO:0030170">
    <property type="term" value="F:pyridoxal phosphate binding"/>
    <property type="evidence" value="ECO:0007669"/>
    <property type="project" value="UniProtKB-ARBA"/>
</dbReference>
<dbReference type="InterPro" id="IPR015422">
    <property type="entry name" value="PyrdxlP-dep_Trfase_small"/>
</dbReference>
<dbReference type="InterPro" id="IPR015421">
    <property type="entry name" value="PyrdxlP-dep_Trfase_major"/>
</dbReference>
<dbReference type="SUPFAM" id="SSF53383">
    <property type="entry name" value="PLP-dependent transferases"/>
    <property type="match status" value="1"/>
</dbReference>
<dbReference type="GO" id="GO:0000271">
    <property type="term" value="P:polysaccharide biosynthetic process"/>
    <property type="evidence" value="ECO:0007669"/>
    <property type="project" value="TreeGrafter"/>
</dbReference>
<dbReference type="AlphaFoldDB" id="A0A1W9S3M1"/>
<dbReference type="InterPro" id="IPR015424">
    <property type="entry name" value="PyrdxlP-dep_Trfase"/>
</dbReference>
<dbReference type="Proteomes" id="UP000192611">
    <property type="component" value="Unassembled WGS sequence"/>
</dbReference>
<protein>
    <recommendedName>
        <fullName evidence="8">Transcriptional regulator</fullName>
    </recommendedName>
</protein>
<dbReference type="Gene3D" id="3.90.1150.10">
    <property type="entry name" value="Aspartate Aminotransferase, domain 1"/>
    <property type="match status" value="1"/>
</dbReference>
<dbReference type="GO" id="GO:0008483">
    <property type="term" value="F:transaminase activity"/>
    <property type="evidence" value="ECO:0007669"/>
    <property type="project" value="TreeGrafter"/>
</dbReference>
<dbReference type="Gene3D" id="3.40.640.10">
    <property type="entry name" value="Type I PLP-dependent aspartate aminotransferase-like (Major domain)"/>
    <property type="match status" value="1"/>
</dbReference>
<evidence type="ECO:0000313" key="7">
    <source>
        <dbReference type="Proteomes" id="UP000192611"/>
    </source>
</evidence>
<evidence type="ECO:0000256" key="2">
    <source>
        <dbReference type="ARBA" id="ARBA00037999"/>
    </source>
</evidence>
<reference evidence="7" key="1">
    <citation type="submission" date="2017-03" db="EMBL/GenBank/DDBJ databases">
        <title>Novel pathways for hydrocarbon cycling and metabolic interdependencies in hydrothermal sediment communities.</title>
        <authorList>
            <person name="Dombrowski N."/>
            <person name="Seitz K."/>
            <person name="Teske A."/>
            <person name="Baker B."/>
        </authorList>
    </citation>
    <scope>NUCLEOTIDE SEQUENCE [LARGE SCALE GENOMIC DNA]</scope>
</reference>
<gene>
    <name evidence="6" type="ORF">B6D57_00340</name>
</gene>
<evidence type="ECO:0000256" key="3">
    <source>
        <dbReference type="PIRSR" id="PIRSR000390-1"/>
    </source>
</evidence>
<dbReference type="CDD" id="cd00616">
    <property type="entry name" value="AHBA_syn"/>
    <property type="match status" value="1"/>
</dbReference>
<sequence length="364" mass="40965">MRVRALDLIRQYKSIKDEIDSAVNRVISSGRYILGEEVENFEREFAHYNGSEYAVGVGSGTDALLVALMALGIGEGDEVITPAYSFTASADVILRVGAKPVFCDVCDDFNIDPNYIEMAVSDRTKAIIVVHLFGLPCDMDKVMNIAQEHNLFVIEDCAQAVGAEYKGKKVGTIGDIGCFSFFPTKNLGCYGDGGMIITDSEKLYEKMRLIRVHGQREKYIPEMLGIKSRLDAIQAGILRAKLKHIDGWNRRRREIADIYSNSLRDIVEVPVEYEDRVAVYHQFTIKSKSRDTLVKHLKERGVDTAIYYPVALNRTPLFQGAKTIPLNCSRADDLTKLSLSIPIYPELTDEEVIYVIDILKEFWD</sequence>
<comment type="caution">
    <text evidence="6">The sequence shown here is derived from an EMBL/GenBank/DDBJ whole genome shotgun (WGS) entry which is preliminary data.</text>
</comment>
<evidence type="ECO:0000313" key="6">
    <source>
        <dbReference type="EMBL" id="OQX91275.1"/>
    </source>
</evidence>
<evidence type="ECO:0000256" key="5">
    <source>
        <dbReference type="RuleBase" id="RU004508"/>
    </source>
</evidence>
<evidence type="ECO:0000256" key="1">
    <source>
        <dbReference type="ARBA" id="ARBA00022898"/>
    </source>
</evidence>
<dbReference type="Pfam" id="PF01041">
    <property type="entry name" value="DegT_DnrJ_EryC1"/>
    <property type="match status" value="1"/>
</dbReference>
<evidence type="ECO:0000256" key="4">
    <source>
        <dbReference type="PIRSR" id="PIRSR000390-2"/>
    </source>
</evidence>
<dbReference type="PANTHER" id="PTHR30244">
    <property type="entry name" value="TRANSAMINASE"/>
    <property type="match status" value="1"/>
</dbReference>
<keyword evidence="1 4" id="KW-0663">Pyridoxal phosphate</keyword>
<feature type="active site" description="Proton acceptor" evidence="3">
    <location>
        <position position="185"/>
    </location>
</feature>
<dbReference type="FunFam" id="3.40.640.10:FF:000089">
    <property type="entry name" value="Aminotransferase, DegT/DnrJ/EryC1/StrS family"/>
    <property type="match status" value="1"/>
</dbReference>
<comment type="similarity">
    <text evidence="2 5">Belongs to the DegT/DnrJ/EryC1 family.</text>
</comment>
<organism evidence="6 7">
    <name type="scientific">Candidatus Coatesbacteria bacterium 4484_99</name>
    <dbReference type="NCBI Taxonomy" id="1970774"/>
    <lineage>
        <taxon>Bacteria</taxon>
        <taxon>Candidatus Coatesiibacteriota</taxon>
    </lineage>
</organism>
<feature type="modified residue" description="N6-(pyridoxal phosphate)lysine" evidence="4">
    <location>
        <position position="185"/>
    </location>
</feature>
<proteinExistence type="inferred from homology"/>
<dbReference type="PANTHER" id="PTHR30244:SF36">
    <property type="entry name" value="3-OXO-GLUCOSE-6-PHOSPHATE:GLUTAMATE AMINOTRANSFERASE"/>
    <property type="match status" value="1"/>
</dbReference>
<name>A0A1W9S3M1_9BACT</name>
<dbReference type="EMBL" id="NATQ01000004">
    <property type="protein sequence ID" value="OQX91275.1"/>
    <property type="molecule type" value="Genomic_DNA"/>
</dbReference>
<dbReference type="PIRSF" id="PIRSF000390">
    <property type="entry name" value="PLP_StrS"/>
    <property type="match status" value="1"/>
</dbReference>